<proteinExistence type="predicted"/>
<comment type="caution">
    <text evidence="1">The sequence shown here is derived from an EMBL/GenBank/DDBJ whole genome shotgun (WGS) entry which is preliminary data.</text>
</comment>
<protein>
    <submittedName>
        <fullName evidence="1">2413_t:CDS:1</fullName>
    </submittedName>
</protein>
<dbReference type="EMBL" id="CAJVPP010003554">
    <property type="protein sequence ID" value="CAG8632324.1"/>
    <property type="molecule type" value="Genomic_DNA"/>
</dbReference>
<name>A0A9N9GSY9_FUNMO</name>
<gene>
    <name evidence="1" type="ORF">FMOSSE_LOCUS10553</name>
</gene>
<evidence type="ECO:0000313" key="2">
    <source>
        <dbReference type="Proteomes" id="UP000789375"/>
    </source>
</evidence>
<accession>A0A9N9GSY9</accession>
<dbReference type="AlphaFoldDB" id="A0A9N9GSY9"/>
<keyword evidence="2" id="KW-1185">Reference proteome</keyword>
<organism evidence="1 2">
    <name type="scientific">Funneliformis mosseae</name>
    <name type="common">Endomycorrhizal fungus</name>
    <name type="synonym">Glomus mosseae</name>
    <dbReference type="NCBI Taxonomy" id="27381"/>
    <lineage>
        <taxon>Eukaryota</taxon>
        <taxon>Fungi</taxon>
        <taxon>Fungi incertae sedis</taxon>
        <taxon>Mucoromycota</taxon>
        <taxon>Glomeromycotina</taxon>
        <taxon>Glomeromycetes</taxon>
        <taxon>Glomerales</taxon>
        <taxon>Glomeraceae</taxon>
        <taxon>Funneliformis</taxon>
    </lineage>
</organism>
<dbReference type="Proteomes" id="UP000789375">
    <property type="component" value="Unassembled WGS sequence"/>
</dbReference>
<evidence type="ECO:0000313" key="1">
    <source>
        <dbReference type="EMBL" id="CAG8632324.1"/>
    </source>
</evidence>
<reference evidence="1" key="1">
    <citation type="submission" date="2021-06" db="EMBL/GenBank/DDBJ databases">
        <authorList>
            <person name="Kallberg Y."/>
            <person name="Tangrot J."/>
            <person name="Rosling A."/>
        </authorList>
    </citation>
    <scope>NUCLEOTIDE SEQUENCE</scope>
    <source>
        <strain evidence="1">87-6 pot B 2015</strain>
    </source>
</reference>
<sequence length="51" mass="5848">MLSDDTGHFEKVNVSTDHESSDLSILIFLNLRLDVSEKLPQDNWFVVAKRS</sequence>